<keyword evidence="6" id="KW-1185">Reference proteome</keyword>
<dbReference type="GO" id="GO:0071144">
    <property type="term" value="C:heteromeric SMAD protein complex"/>
    <property type="evidence" value="ECO:0007669"/>
    <property type="project" value="TreeGrafter"/>
</dbReference>
<dbReference type="PROSITE" id="PS51076">
    <property type="entry name" value="MH2"/>
    <property type="match status" value="1"/>
</dbReference>
<dbReference type="OrthoDB" id="5794312at2759"/>
<dbReference type="Proteomes" id="UP000571324">
    <property type="component" value="Unassembled WGS sequence"/>
</dbReference>
<accession>A0A7K6CV42</accession>
<evidence type="ECO:0000256" key="1">
    <source>
        <dbReference type="ARBA" id="ARBA00023015"/>
    </source>
</evidence>
<feature type="compositionally biased region" description="Polar residues" evidence="3">
    <location>
        <begin position="41"/>
        <end position="82"/>
    </location>
</feature>
<dbReference type="SUPFAM" id="SSF49879">
    <property type="entry name" value="SMAD/FHA domain"/>
    <property type="match status" value="1"/>
</dbReference>
<dbReference type="EMBL" id="VZRL01000788">
    <property type="protein sequence ID" value="NWV17668.1"/>
    <property type="molecule type" value="Genomic_DNA"/>
</dbReference>
<dbReference type="GO" id="GO:0060395">
    <property type="term" value="P:SMAD protein signal transduction"/>
    <property type="evidence" value="ECO:0007669"/>
    <property type="project" value="TreeGrafter"/>
</dbReference>
<dbReference type="GO" id="GO:0000978">
    <property type="term" value="F:RNA polymerase II cis-regulatory region sequence-specific DNA binding"/>
    <property type="evidence" value="ECO:0007669"/>
    <property type="project" value="TreeGrafter"/>
</dbReference>
<proteinExistence type="predicted"/>
<protein>
    <submittedName>
        <fullName evidence="5">SMAD1 protein</fullName>
    </submittedName>
</protein>
<dbReference type="AlphaFoldDB" id="A0A7K6CV42"/>
<dbReference type="PANTHER" id="PTHR13703:SF23">
    <property type="entry name" value="MOTHERS AGAINST DECAPENTAPLEGIC HOMOLOG 1"/>
    <property type="match status" value="1"/>
</dbReference>
<keyword evidence="1" id="KW-0805">Transcription regulation</keyword>
<dbReference type="SMART" id="SM00524">
    <property type="entry name" value="DWB"/>
    <property type="match status" value="1"/>
</dbReference>
<evidence type="ECO:0000313" key="6">
    <source>
        <dbReference type="Proteomes" id="UP000571324"/>
    </source>
</evidence>
<dbReference type="InterPro" id="IPR001132">
    <property type="entry name" value="SMAD_dom_Dwarfin-type"/>
</dbReference>
<dbReference type="GO" id="GO:0009653">
    <property type="term" value="P:anatomical structure morphogenesis"/>
    <property type="evidence" value="ECO:0007669"/>
    <property type="project" value="TreeGrafter"/>
</dbReference>
<dbReference type="GO" id="GO:0070411">
    <property type="term" value="F:I-SMAD binding"/>
    <property type="evidence" value="ECO:0007669"/>
    <property type="project" value="TreeGrafter"/>
</dbReference>
<feature type="non-terminal residue" evidence="5">
    <location>
        <position position="339"/>
    </location>
</feature>
<feature type="non-terminal residue" evidence="5">
    <location>
        <position position="1"/>
    </location>
</feature>
<dbReference type="Pfam" id="PF03166">
    <property type="entry name" value="MH2"/>
    <property type="match status" value="1"/>
</dbReference>
<dbReference type="InterPro" id="IPR017855">
    <property type="entry name" value="SMAD-like_dom_sf"/>
</dbReference>
<evidence type="ECO:0000259" key="4">
    <source>
        <dbReference type="PROSITE" id="PS51076"/>
    </source>
</evidence>
<feature type="region of interest" description="Disordered" evidence="3">
    <location>
        <begin position="1"/>
        <end position="85"/>
    </location>
</feature>
<dbReference type="InterPro" id="IPR013790">
    <property type="entry name" value="Dwarfin"/>
</dbReference>
<dbReference type="Gene3D" id="2.60.200.10">
    <property type="match status" value="1"/>
</dbReference>
<comment type="caution">
    <text evidence="5">The sequence shown here is derived from an EMBL/GenBank/DDBJ whole genome shotgun (WGS) entry which is preliminary data.</text>
</comment>
<dbReference type="GO" id="GO:0007179">
    <property type="term" value="P:transforming growth factor beta receptor signaling pathway"/>
    <property type="evidence" value="ECO:0007669"/>
    <property type="project" value="TreeGrafter"/>
</dbReference>
<dbReference type="PANTHER" id="PTHR13703">
    <property type="entry name" value="SMAD"/>
    <property type="match status" value="1"/>
</dbReference>
<reference evidence="5 6" key="1">
    <citation type="submission" date="2019-09" db="EMBL/GenBank/DDBJ databases">
        <title>Bird 10,000 Genomes (B10K) Project - Family phase.</title>
        <authorList>
            <person name="Zhang G."/>
        </authorList>
    </citation>
    <scope>NUCLEOTIDE SEQUENCE [LARGE SCALE GENOMIC DNA]</scope>
    <source>
        <strain evidence="5">B10K-DU-029-52</strain>
    </source>
</reference>
<evidence type="ECO:0000256" key="3">
    <source>
        <dbReference type="SAM" id="MobiDB-lite"/>
    </source>
</evidence>
<evidence type="ECO:0000313" key="5">
    <source>
        <dbReference type="EMBL" id="NWV17668.1"/>
    </source>
</evidence>
<evidence type="ECO:0000256" key="2">
    <source>
        <dbReference type="ARBA" id="ARBA00023163"/>
    </source>
</evidence>
<dbReference type="GO" id="GO:0030154">
    <property type="term" value="P:cell differentiation"/>
    <property type="evidence" value="ECO:0007669"/>
    <property type="project" value="TreeGrafter"/>
</dbReference>
<sequence>PVHPPVLVPRQSKSSPSAASWRSSTSRDKENCPRCARPLPRTSQQPNSDPLPHSPSSCYPNLPGSSSSTDPHPPASSDQGSPFQVPVDTPQFTYTCLPLEVTMIRDTSQPVDTDLMASAVPPDEHKEDAQVVAREELKHWCSITYYKMDHRVGVAFHTSSASILVDSFTDPSNENKFCLGLLSNINRHFTIENTRRHIGKNVRLCCVGGEVYAECLSNRSIFVQSLLYNYHHGFHPITVCRIPRGFSLKICSNQEFAQLLAQSVNHGFEAAYELTKICMICFFFPHLSFCFRGWGAGHHCQAVWSTPCWIEIQLHDPLQWLDKVLTQMGSPHRRISSVS</sequence>
<dbReference type="GO" id="GO:0000981">
    <property type="term" value="F:DNA-binding transcription factor activity, RNA polymerase II-specific"/>
    <property type="evidence" value="ECO:0007669"/>
    <property type="project" value="TreeGrafter"/>
</dbReference>
<gene>
    <name evidence="5" type="primary">Smad1_0</name>
    <name evidence="5" type="ORF">ORISOL_R04391</name>
</gene>
<name>A0A7K6CV42_9PASS</name>
<feature type="compositionally biased region" description="Low complexity" evidence="3">
    <location>
        <begin position="12"/>
        <end position="24"/>
    </location>
</feature>
<organism evidence="5 6">
    <name type="scientific">Origma solitaria</name>
    <dbReference type="NCBI Taxonomy" id="720586"/>
    <lineage>
        <taxon>Eukaryota</taxon>
        <taxon>Metazoa</taxon>
        <taxon>Chordata</taxon>
        <taxon>Craniata</taxon>
        <taxon>Vertebrata</taxon>
        <taxon>Euteleostomi</taxon>
        <taxon>Archelosauria</taxon>
        <taxon>Archosauria</taxon>
        <taxon>Dinosauria</taxon>
        <taxon>Saurischia</taxon>
        <taxon>Theropoda</taxon>
        <taxon>Coelurosauria</taxon>
        <taxon>Aves</taxon>
        <taxon>Neognathae</taxon>
        <taxon>Neoaves</taxon>
        <taxon>Telluraves</taxon>
        <taxon>Australaves</taxon>
        <taxon>Passeriformes</taxon>
        <taxon>Meliphagoidea</taxon>
        <taxon>Acanthizidae</taxon>
        <taxon>Origma</taxon>
    </lineage>
</organism>
<dbReference type="InterPro" id="IPR008984">
    <property type="entry name" value="SMAD_FHA_dom_sf"/>
</dbReference>
<keyword evidence="2" id="KW-0804">Transcription</keyword>
<dbReference type="GO" id="GO:0030509">
    <property type="term" value="P:BMP signaling pathway"/>
    <property type="evidence" value="ECO:0007669"/>
    <property type="project" value="TreeGrafter"/>
</dbReference>
<feature type="domain" description="MH2" evidence="4">
    <location>
        <begin position="140"/>
        <end position="339"/>
    </location>
</feature>